<keyword evidence="7 11" id="KW-0521">NADP</keyword>
<keyword evidence="8 11" id="KW-0560">Oxidoreductase</keyword>
<evidence type="ECO:0000256" key="3">
    <source>
        <dbReference type="ARBA" id="ARBA00007870"/>
    </source>
</evidence>
<gene>
    <name evidence="14" type="ORF">D3H35_06415</name>
</gene>
<comment type="function">
    <text evidence="1 11">Catalyzes the NADPH-dependent reduction of ketopantoate into pantoic acid.</text>
</comment>
<dbReference type="GO" id="GO:0005737">
    <property type="term" value="C:cytoplasm"/>
    <property type="evidence" value="ECO:0007669"/>
    <property type="project" value="TreeGrafter"/>
</dbReference>
<dbReference type="InterPro" id="IPR013328">
    <property type="entry name" value="6PGD_dom2"/>
</dbReference>
<dbReference type="InterPro" id="IPR036291">
    <property type="entry name" value="NAD(P)-bd_dom_sf"/>
</dbReference>
<dbReference type="SUPFAM" id="SSF51735">
    <property type="entry name" value="NAD(P)-binding Rossmann-fold domains"/>
    <property type="match status" value="1"/>
</dbReference>
<dbReference type="InterPro" id="IPR008927">
    <property type="entry name" value="6-PGluconate_DH-like_C_sf"/>
</dbReference>
<evidence type="ECO:0000256" key="10">
    <source>
        <dbReference type="ARBA" id="ARBA00048793"/>
    </source>
</evidence>
<protein>
    <recommendedName>
        <fullName evidence="5 11">2-dehydropantoate 2-reductase</fullName>
        <ecNumber evidence="4 11">1.1.1.169</ecNumber>
    </recommendedName>
    <alternativeName>
        <fullName evidence="9 11">Ketopantoate reductase</fullName>
    </alternativeName>
</protein>
<evidence type="ECO:0000256" key="7">
    <source>
        <dbReference type="ARBA" id="ARBA00022857"/>
    </source>
</evidence>
<dbReference type="FunFam" id="1.10.1040.10:FF:000017">
    <property type="entry name" value="2-dehydropantoate 2-reductase"/>
    <property type="match status" value="1"/>
</dbReference>
<comment type="caution">
    <text evidence="14">The sequence shown here is derived from an EMBL/GenBank/DDBJ whole genome shotgun (WGS) entry which is preliminary data.</text>
</comment>
<dbReference type="EMBL" id="QXJM01000027">
    <property type="protein sequence ID" value="RIE04246.1"/>
    <property type="molecule type" value="Genomic_DNA"/>
</dbReference>
<evidence type="ECO:0000256" key="8">
    <source>
        <dbReference type="ARBA" id="ARBA00023002"/>
    </source>
</evidence>
<evidence type="ECO:0000259" key="13">
    <source>
        <dbReference type="Pfam" id="PF08546"/>
    </source>
</evidence>
<accession>A0A398CLM8</accession>
<dbReference type="GO" id="GO:0008677">
    <property type="term" value="F:2-dehydropantoate 2-reductase activity"/>
    <property type="evidence" value="ECO:0007669"/>
    <property type="project" value="UniProtKB-EC"/>
</dbReference>
<dbReference type="SUPFAM" id="SSF48179">
    <property type="entry name" value="6-phosphogluconate dehydrogenase C-terminal domain-like"/>
    <property type="match status" value="1"/>
</dbReference>
<dbReference type="Proteomes" id="UP000266340">
    <property type="component" value="Unassembled WGS sequence"/>
</dbReference>
<evidence type="ECO:0000256" key="1">
    <source>
        <dbReference type="ARBA" id="ARBA00002919"/>
    </source>
</evidence>
<dbReference type="GO" id="GO:0050661">
    <property type="term" value="F:NADP binding"/>
    <property type="evidence" value="ECO:0007669"/>
    <property type="project" value="TreeGrafter"/>
</dbReference>
<name>A0A398CLM8_9BACL</name>
<dbReference type="Pfam" id="PF02558">
    <property type="entry name" value="ApbA"/>
    <property type="match status" value="1"/>
</dbReference>
<sequence>MLQSFQKSITDKGCCLAMSEWAVVGGGSLGLLLAGKLAAAGCRVVLWTRTSEQAERIEADGIAIEEMSGVVSQPVRLRAIPISSVKGIHEGPILLTVKQTALDSELYSFLRLATGGAGRIYLFQNGVGHVEKLARALPGTTLTPAITTEGALRLGPSSVRHTGKGAIWFGVVGAAELLPMPMTTGIDSENALFADSSVRNVAEMMKQAGFTVFLSNELEKRVLRKLLINSVINPLTALLRIPNGQLLKTPERLSLARELFDETAKVLERSGLPDAANAWDEVAAVCEATATNLSSMLQDVQAGRATEIDAINGAVCRLAERNGLEAPLNAAVTALIKAL</sequence>
<keyword evidence="6 11" id="KW-0566">Pantothenate biosynthesis</keyword>
<dbReference type="PANTHER" id="PTHR43765:SF2">
    <property type="entry name" value="2-DEHYDROPANTOATE 2-REDUCTASE"/>
    <property type="match status" value="1"/>
</dbReference>
<evidence type="ECO:0000256" key="5">
    <source>
        <dbReference type="ARBA" id="ARBA00019465"/>
    </source>
</evidence>
<dbReference type="InterPro" id="IPR013752">
    <property type="entry name" value="KPA_reductase"/>
</dbReference>
<evidence type="ECO:0000256" key="9">
    <source>
        <dbReference type="ARBA" id="ARBA00032024"/>
    </source>
</evidence>
<dbReference type="Pfam" id="PF08546">
    <property type="entry name" value="ApbA_C"/>
    <property type="match status" value="1"/>
</dbReference>
<comment type="catalytic activity">
    <reaction evidence="10 11">
        <text>(R)-pantoate + NADP(+) = 2-dehydropantoate + NADPH + H(+)</text>
        <dbReference type="Rhea" id="RHEA:16233"/>
        <dbReference type="ChEBI" id="CHEBI:11561"/>
        <dbReference type="ChEBI" id="CHEBI:15378"/>
        <dbReference type="ChEBI" id="CHEBI:15980"/>
        <dbReference type="ChEBI" id="CHEBI:57783"/>
        <dbReference type="ChEBI" id="CHEBI:58349"/>
        <dbReference type="EC" id="1.1.1.169"/>
    </reaction>
</comment>
<dbReference type="InterPro" id="IPR003710">
    <property type="entry name" value="ApbA"/>
</dbReference>
<keyword evidence="15" id="KW-1185">Reference proteome</keyword>
<evidence type="ECO:0000256" key="4">
    <source>
        <dbReference type="ARBA" id="ARBA00013014"/>
    </source>
</evidence>
<dbReference type="OrthoDB" id="9800163at2"/>
<evidence type="ECO:0000256" key="6">
    <source>
        <dbReference type="ARBA" id="ARBA00022655"/>
    </source>
</evidence>
<dbReference type="Gene3D" id="3.40.50.720">
    <property type="entry name" value="NAD(P)-binding Rossmann-like Domain"/>
    <property type="match status" value="1"/>
</dbReference>
<dbReference type="NCBIfam" id="TIGR00745">
    <property type="entry name" value="apbA_panE"/>
    <property type="match status" value="1"/>
</dbReference>
<reference evidence="14 15" key="1">
    <citation type="submission" date="2018-09" db="EMBL/GenBank/DDBJ databases">
        <title>Cohnella cavernae sp. nov., isolated from a karst cave.</title>
        <authorList>
            <person name="Zhu H."/>
        </authorList>
    </citation>
    <scope>NUCLEOTIDE SEQUENCE [LARGE SCALE GENOMIC DNA]</scope>
    <source>
        <strain evidence="14 15">K2E09-144</strain>
    </source>
</reference>
<comment type="pathway">
    <text evidence="2 11">Cofactor biosynthesis; (R)-pantothenate biosynthesis; (R)-pantoate from 3-methyl-2-oxobutanoate: step 2/2.</text>
</comment>
<proteinExistence type="inferred from homology"/>
<dbReference type="RefSeq" id="WP_119148289.1">
    <property type="nucleotide sequence ID" value="NZ_JBHSOV010000042.1"/>
</dbReference>
<feature type="domain" description="Ketopantoate reductase C-terminal" evidence="13">
    <location>
        <begin position="219"/>
        <end position="338"/>
    </location>
</feature>
<dbReference type="PANTHER" id="PTHR43765">
    <property type="entry name" value="2-DEHYDROPANTOATE 2-REDUCTASE-RELATED"/>
    <property type="match status" value="1"/>
</dbReference>
<evidence type="ECO:0000259" key="12">
    <source>
        <dbReference type="Pfam" id="PF02558"/>
    </source>
</evidence>
<dbReference type="AlphaFoldDB" id="A0A398CLM8"/>
<dbReference type="EC" id="1.1.1.169" evidence="4 11"/>
<evidence type="ECO:0000256" key="2">
    <source>
        <dbReference type="ARBA" id="ARBA00004994"/>
    </source>
</evidence>
<dbReference type="InterPro" id="IPR013332">
    <property type="entry name" value="KPR_N"/>
</dbReference>
<dbReference type="GO" id="GO:0015940">
    <property type="term" value="P:pantothenate biosynthetic process"/>
    <property type="evidence" value="ECO:0007669"/>
    <property type="project" value="UniProtKB-UniPathway"/>
</dbReference>
<evidence type="ECO:0000313" key="14">
    <source>
        <dbReference type="EMBL" id="RIE04246.1"/>
    </source>
</evidence>
<feature type="domain" description="Ketopantoate reductase N-terminal" evidence="12">
    <location>
        <begin position="21"/>
        <end position="171"/>
    </location>
</feature>
<dbReference type="Gene3D" id="1.10.1040.10">
    <property type="entry name" value="N-(1-d-carboxylethyl)-l-norvaline Dehydrogenase, domain 2"/>
    <property type="match status" value="1"/>
</dbReference>
<evidence type="ECO:0000256" key="11">
    <source>
        <dbReference type="RuleBase" id="RU362068"/>
    </source>
</evidence>
<dbReference type="UniPathway" id="UPA00028">
    <property type="reaction ID" value="UER00004"/>
</dbReference>
<organism evidence="14 15">
    <name type="scientific">Cohnella faecalis</name>
    <dbReference type="NCBI Taxonomy" id="2315694"/>
    <lineage>
        <taxon>Bacteria</taxon>
        <taxon>Bacillati</taxon>
        <taxon>Bacillota</taxon>
        <taxon>Bacilli</taxon>
        <taxon>Bacillales</taxon>
        <taxon>Paenibacillaceae</taxon>
        <taxon>Cohnella</taxon>
    </lineage>
</organism>
<dbReference type="InterPro" id="IPR050838">
    <property type="entry name" value="Ketopantoate_reductase"/>
</dbReference>
<evidence type="ECO:0000313" key="15">
    <source>
        <dbReference type="Proteomes" id="UP000266340"/>
    </source>
</evidence>
<comment type="similarity">
    <text evidence="3 11">Belongs to the ketopantoate reductase family.</text>
</comment>